<protein>
    <submittedName>
        <fullName evidence="1">Uncharacterized protein</fullName>
    </submittedName>
</protein>
<name>A0A8K0G7S6_IGNLU</name>
<dbReference type="EMBL" id="VTPC01068793">
    <property type="protein sequence ID" value="KAF2889274.1"/>
    <property type="molecule type" value="Genomic_DNA"/>
</dbReference>
<comment type="caution">
    <text evidence="1">The sequence shown here is derived from an EMBL/GenBank/DDBJ whole genome shotgun (WGS) entry which is preliminary data.</text>
</comment>
<dbReference type="AlphaFoldDB" id="A0A8K0G7S6"/>
<gene>
    <name evidence="2" type="ORF">ILUMI_16001</name>
    <name evidence="1" type="ORF">ILUMI_16899</name>
</gene>
<reference evidence="1" key="1">
    <citation type="submission" date="2019-08" db="EMBL/GenBank/DDBJ databases">
        <title>The genome of the North American firefly Photinus pyralis.</title>
        <authorList>
            <consortium name="Photinus pyralis genome working group"/>
            <person name="Fallon T.R."/>
            <person name="Sander Lower S.E."/>
            <person name="Weng J.-K."/>
        </authorList>
    </citation>
    <scope>NUCLEOTIDE SEQUENCE</scope>
    <source>
        <strain evidence="1">TRF0915ILg1</strain>
        <tissue evidence="1">Whole body</tissue>
    </source>
</reference>
<proteinExistence type="predicted"/>
<dbReference type="OrthoDB" id="7451790at2759"/>
<evidence type="ECO:0000313" key="1">
    <source>
        <dbReference type="EMBL" id="KAF2889274.1"/>
    </source>
</evidence>
<feature type="non-terminal residue" evidence="1">
    <location>
        <position position="141"/>
    </location>
</feature>
<dbReference type="EMBL" id="VTPC01057055">
    <property type="protein sequence ID" value="KAF2890172.1"/>
    <property type="molecule type" value="Genomic_DNA"/>
</dbReference>
<evidence type="ECO:0000313" key="2">
    <source>
        <dbReference type="EMBL" id="KAF2890172.1"/>
    </source>
</evidence>
<sequence length="141" mass="16384">TDKVEIKEKVVKLETTVEEFCKCAGDSKQQRLISNLEQKALLLQKENTLQMQLVLKQKDQAMNAARFATQKLLETVCDFQNQMETHKKIQYMLTKMLHEKEEELKKMCPYRCPKPKIVRNAKTGCTNPNCSGIRFKDNEMG</sequence>
<dbReference type="Proteomes" id="UP000801492">
    <property type="component" value="Unassembled WGS sequence"/>
</dbReference>
<organism evidence="1 3">
    <name type="scientific">Ignelater luminosus</name>
    <name type="common">Cucubano</name>
    <name type="synonym">Pyrophorus luminosus</name>
    <dbReference type="NCBI Taxonomy" id="2038154"/>
    <lineage>
        <taxon>Eukaryota</taxon>
        <taxon>Metazoa</taxon>
        <taxon>Ecdysozoa</taxon>
        <taxon>Arthropoda</taxon>
        <taxon>Hexapoda</taxon>
        <taxon>Insecta</taxon>
        <taxon>Pterygota</taxon>
        <taxon>Neoptera</taxon>
        <taxon>Endopterygota</taxon>
        <taxon>Coleoptera</taxon>
        <taxon>Polyphaga</taxon>
        <taxon>Elateriformia</taxon>
        <taxon>Elateroidea</taxon>
        <taxon>Elateridae</taxon>
        <taxon>Agrypninae</taxon>
        <taxon>Pyrophorini</taxon>
        <taxon>Ignelater</taxon>
    </lineage>
</organism>
<keyword evidence="3" id="KW-1185">Reference proteome</keyword>
<accession>A0A8K0G7S6</accession>
<evidence type="ECO:0000313" key="3">
    <source>
        <dbReference type="Proteomes" id="UP000801492"/>
    </source>
</evidence>